<name>A0A261XTC9_9FUNG</name>
<dbReference type="PANTHER" id="PTHR43791:SF97">
    <property type="entry name" value="ALLANTOATE TRANSPORTER, PUTATIVE (AFU_ORTHOLOGUE AFUA_1G14700)-RELATED"/>
    <property type="match status" value="1"/>
</dbReference>
<dbReference type="EMBL" id="MVBO01000298">
    <property type="protein sequence ID" value="OZJ01573.1"/>
    <property type="molecule type" value="Genomic_DNA"/>
</dbReference>
<proteinExistence type="predicted"/>
<dbReference type="InterPro" id="IPR020846">
    <property type="entry name" value="MFS_dom"/>
</dbReference>
<dbReference type="Proteomes" id="UP000242875">
    <property type="component" value="Unassembled WGS sequence"/>
</dbReference>
<evidence type="ECO:0000256" key="5">
    <source>
        <dbReference type="ARBA" id="ARBA00023136"/>
    </source>
</evidence>
<keyword evidence="9" id="KW-1185">Reference proteome</keyword>
<feature type="transmembrane region" description="Helical" evidence="6">
    <location>
        <begin position="378"/>
        <end position="397"/>
    </location>
</feature>
<feature type="transmembrane region" description="Helical" evidence="6">
    <location>
        <begin position="322"/>
        <end position="342"/>
    </location>
</feature>
<organism evidence="8 9">
    <name type="scientific">Bifiguratus adelaidae</name>
    <dbReference type="NCBI Taxonomy" id="1938954"/>
    <lineage>
        <taxon>Eukaryota</taxon>
        <taxon>Fungi</taxon>
        <taxon>Fungi incertae sedis</taxon>
        <taxon>Mucoromycota</taxon>
        <taxon>Mucoromycotina</taxon>
        <taxon>Endogonomycetes</taxon>
        <taxon>Endogonales</taxon>
        <taxon>Endogonales incertae sedis</taxon>
        <taxon>Bifiguratus</taxon>
    </lineage>
</organism>
<dbReference type="OrthoDB" id="6730379at2759"/>
<reference evidence="8 9" key="1">
    <citation type="journal article" date="2017" name="Mycologia">
        <title>Bifiguratus adelaidae, gen. et sp. nov., a new member of Mucoromycotina in endophytic and soil-dwelling habitats.</title>
        <authorList>
            <person name="Torres-Cruz T.J."/>
            <person name="Billingsley Tobias T.L."/>
            <person name="Almatruk M."/>
            <person name="Hesse C."/>
            <person name="Kuske C.R."/>
            <person name="Desiro A."/>
            <person name="Benucci G.M."/>
            <person name="Bonito G."/>
            <person name="Stajich J.E."/>
            <person name="Dunlap C."/>
            <person name="Arnold A.E."/>
            <person name="Porras-Alfaro A."/>
        </authorList>
    </citation>
    <scope>NUCLEOTIDE SEQUENCE [LARGE SCALE GENOMIC DNA]</scope>
    <source>
        <strain evidence="8 9">AZ0501</strain>
    </source>
</reference>
<evidence type="ECO:0000256" key="2">
    <source>
        <dbReference type="ARBA" id="ARBA00022448"/>
    </source>
</evidence>
<sequence length="496" mass="55247">MEKEQAAHLDNMVDVMTEKELEYSEDTTVTVSARGFNAVVEKSNAEKRLVRKIDRTIFPLMCTIGFLQFMDKSALTYGAVLGMLTDVNLQGSQYSLLTTVFYIGYLCMQLPNSYLVQRFPIAKYLGVNICIWGMILACIGISQNFSQMAGLRFILGFFEGVVYPGFQLLTNTFYRKQEIQARNSSWIVMNGLAQALGGLIGYGIGHMEMVLNYHAWQWIMFIFGSATALFGIIVFVFLIDDPRSPRFNLTEEEKLIVEDRLRDNGVKRHQEWEADQFWEAIRDPKTYAFFLCAFLNSISSGGLNPFSTLIVQGLGFSGLNSILLNIPAGVVNASLILLAVLIHLKTNDILLVAIGMEALATLGLILLVATTSVGPRLFGYYIGYGYVATFVLMMTCLSSNTYGYTKKLFTQGIFFIGYTAGNAVGPLLMTGNQAPTYIPGMIGCIAANVLLIAVLFSLRQWMAHLNRKKAGNHNGTFIDPGEDITDLQYDKMIYKL</sequence>
<feature type="transmembrane region" description="Helical" evidence="6">
    <location>
        <begin position="409"/>
        <end position="431"/>
    </location>
</feature>
<evidence type="ECO:0000256" key="1">
    <source>
        <dbReference type="ARBA" id="ARBA00004141"/>
    </source>
</evidence>
<gene>
    <name evidence="8" type="ORF">BZG36_05604</name>
</gene>
<evidence type="ECO:0000259" key="7">
    <source>
        <dbReference type="PROSITE" id="PS50850"/>
    </source>
</evidence>
<dbReference type="Pfam" id="PF07690">
    <property type="entry name" value="MFS_1"/>
    <property type="match status" value="1"/>
</dbReference>
<dbReference type="InterPro" id="IPR011701">
    <property type="entry name" value="MFS"/>
</dbReference>
<keyword evidence="3 6" id="KW-0812">Transmembrane</keyword>
<evidence type="ECO:0000256" key="6">
    <source>
        <dbReference type="SAM" id="Phobius"/>
    </source>
</evidence>
<feature type="transmembrane region" description="Helical" evidence="6">
    <location>
        <begin position="186"/>
        <end position="204"/>
    </location>
</feature>
<feature type="transmembrane region" description="Helical" evidence="6">
    <location>
        <begin position="437"/>
        <end position="458"/>
    </location>
</feature>
<dbReference type="PANTHER" id="PTHR43791">
    <property type="entry name" value="PERMEASE-RELATED"/>
    <property type="match status" value="1"/>
</dbReference>
<dbReference type="SUPFAM" id="SSF103473">
    <property type="entry name" value="MFS general substrate transporter"/>
    <property type="match status" value="1"/>
</dbReference>
<dbReference type="InterPro" id="IPR036259">
    <property type="entry name" value="MFS_trans_sf"/>
</dbReference>
<protein>
    <recommendedName>
        <fullName evidence="7">Major facilitator superfamily (MFS) profile domain-containing protein</fullName>
    </recommendedName>
</protein>
<feature type="transmembrane region" description="Helical" evidence="6">
    <location>
        <begin position="287"/>
        <end position="310"/>
    </location>
</feature>
<evidence type="ECO:0000256" key="4">
    <source>
        <dbReference type="ARBA" id="ARBA00022989"/>
    </source>
</evidence>
<dbReference type="GO" id="GO:0016020">
    <property type="term" value="C:membrane"/>
    <property type="evidence" value="ECO:0007669"/>
    <property type="project" value="UniProtKB-SubCell"/>
</dbReference>
<evidence type="ECO:0000313" key="8">
    <source>
        <dbReference type="EMBL" id="OZJ01573.1"/>
    </source>
</evidence>
<feature type="transmembrane region" description="Helical" evidence="6">
    <location>
        <begin position="216"/>
        <end position="239"/>
    </location>
</feature>
<comment type="caution">
    <text evidence="8">The sequence shown here is derived from an EMBL/GenBank/DDBJ whole genome shotgun (WGS) entry which is preliminary data.</text>
</comment>
<evidence type="ECO:0000313" key="9">
    <source>
        <dbReference type="Proteomes" id="UP000242875"/>
    </source>
</evidence>
<dbReference type="GO" id="GO:0022857">
    <property type="term" value="F:transmembrane transporter activity"/>
    <property type="evidence" value="ECO:0007669"/>
    <property type="project" value="InterPro"/>
</dbReference>
<evidence type="ECO:0000256" key="3">
    <source>
        <dbReference type="ARBA" id="ARBA00022692"/>
    </source>
</evidence>
<feature type="transmembrane region" description="Helical" evidence="6">
    <location>
        <begin position="57"/>
        <end position="80"/>
    </location>
</feature>
<keyword evidence="5 6" id="KW-0472">Membrane</keyword>
<feature type="transmembrane region" description="Helical" evidence="6">
    <location>
        <begin position="92"/>
        <end position="110"/>
    </location>
</feature>
<feature type="transmembrane region" description="Helical" evidence="6">
    <location>
        <begin position="349"/>
        <end position="372"/>
    </location>
</feature>
<feature type="transmembrane region" description="Helical" evidence="6">
    <location>
        <begin position="122"/>
        <end position="142"/>
    </location>
</feature>
<feature type="transmembrane region" description="Helical" evidence="6">
    <location>
        <begin position="154"/>
        <end position="174"/>
    </location>
</feature>
<keyword evidence="4 6" id="KW-1133">Transmembrane helix</keyword>
<dbReference type="AlphaFoldDB" id="A0A261XTC9"/>
<keyword evidence="2" id="KW-0813">Transport</keyword>
<comment type="subcellular location">
    <subcellularLocation>
        <location evidence="1">Membrane</location>
        <topology evidence="1">Multi-pass membrane protein</topology>
    </subcellularLocation>
</comment>
<dbReference type="PROSITE" id="PS50850">
    <property type="entry name" value="MFS"/>
    <property type="match status" value="1"/>
</dbReference>
<feature type="domain" description="Major facilitator superfamily (MFS) profile" evidence="7">
    <location>
        <begin position="57"/>
        <end position="496"/>
    </location>
</feature>
<dbReference type="Gene3D" id="1.20.1250.20">
    <property type="entry name" value="MFS general substrate transporter like domains"/>
    <property type="match status" value="1"/>
</dbReference>
<accession>A0A261XTC9</accession>